<dbReference type="CDD" id="cd11395">
    <property type="entry name" value="bHLHzip_SREBP_like"/>
    <property type="match status" value="1"/>
</dbReference>
<evidence type="ECO:0000313" key="4">
    <source>
        <dbReference type="Proteomes" id="UP000472372"/>
    </source>
</evidence>
<dbReference type="PANTHER" id="PTHR47336:SF2">
    <property type="entry name" value="TRANSCRIPTION FACTOR HMS1-RELATED"/>
    <property type="match status" value="1"/>
</dbReference>
<feature type="compositionally biased region" description="Low complexity" evidence="2">
    <location>
        <begin position="106"/>
        <end position="117"/>
    </location>
</feature>
<organism evidence="3 4">
    <name type="scientific">Pyrenophora teres f. teres</name>
    <dbReference type="NCBI Taxonomy" id="97479"/>
    <lineage>
        <taxon>Eukaryota</taxon>
        <taxon>Fungi</taxon>
        <taxon>Dikarya</taxon>
        <taxon>Ascomycota</taxon>
        <taxon>Pezizomycotina</taxon>
        <taxon>Dothideomycetes</taxon>
        <taxon>Pleosporomycetidae</taxon>
        <taxon>Pleosporales</taxon>
        <taxon>Pleosporineae</taxon>
        <taxon>Pleosporaceae</taxon>
        <taxon>Pyrenophora</taxon>
    </lineage>
</organism>
<protein>
    <submittedName>
        <fullName evidence="3">Uncharacterized protein</fullName>
    </submittedName>
</protein>
<feature type="region of interest" description="Disordered" evidence="2">
    <location>
        <begin position="77"/>
        <end position="192"/>
    </location>
</feature>
<keyword evidence="1" id="KW-0175">Coiled coil</keyword>
<dbReference type="GO" id="GO:0046983">
    <property type="term" value="F:protein dimerization activity"/>
    <property type="evidence" value="ECO:0007669"/>
    <property type="project" value="InterPro"/>
</dbReference>
<gene>
    <name evidence="3" type="ORF">PTTW11_04014</name>
</gene>
<evidence type="ECO:0000256" key="1">
    <source>
        <dbReference type="SAM" id="Coils"/>
    </source>
</evidence>
<dbReference type="Gene3D" id="4.10.280.10">
    <property type="entry name" value="Helix-loop-helix DNA-binding domain"/>
    <property type="match status" value="1"/>
</dbReference>
<sequence length="284" mass="31926">MPYSNYFDNPYLNEVFDPAPDYSLTSFFENDSFFEQSVTPVEIASAVPSKSLRQDSALPVTGTSTNSSQQLAQSFNPIEFGPFDQSPGAFSTHHAEAHTSEPACFSPTTTTISQTSSLCDDATQQASPSLSPHMLKRESPSSSASGSESSTPKRPTRKRGRPKMDRRSTDSQLVTSPSAKSQRTKRLPHNQVERKYREGLNAELERLRNAVPILRHRDEPGGMAQPKPSKAMILASAIEYIQSIEKENELLKEENERLRCQSRDGIERNWERRDELLDEFFKHV</sequence>
<name>A0A6S6VY65_9PLEO</name>
<feature type="compositionally biased region" description="Polar residues" evidence="2">
    <location>
        <begin position="170"/>
        <end position="181"/>
    </location>
</feature>
<feature type="coiled-coil region" evidence="1">
    <location>
        <begin position="197"/>
        <end position="264"/>
    </location>
</feature>
<dbReference type="PROSITE" id="PS50888">
    <property type="entry name" value="BHLH"/>
    <property type="match status" value="1"/>
</dbReference>
<dbReference type="AlphaFoldDB" id="A0A6S6VY65"/>
<reference evidence="3" key="1">
    <citation type="submission" date="2021-02" db="EMBL/GenBank/DDBJ databases">
        <authorList>
            <person name="Syme A R."/>
            <person name="Syme A R."/>
            <person name="Moolhuijzen P."/>
        </authorList>
    </citation>
    <scope>NUCLEOTIDE SEQUENCE</scope>
    <source>
        <strain evidence="3">W1-1</strain>
    </source>
</reference>
<evidence type="ECO:0000313" key="3">
    <source>
        <dbReference type="EMBL" id="CAE7026082.1"/>
    </source>
</evidence>
<dbReference type="InterPro" id="IPR011598">
    <property type="entry name" value="bHLH_dom"/>
</dbReference>
<dbReference type="PANTHER" id="PTHR47336">
    <property type="entry name" value="TRANSCRIPTION FACTOR HMS1-RELATED"/>
    <property type="match status" value="1"/>
</dbReference>
<evidence type="ECO:0000256" key="2">
    <source>
        <dbReference type="SAM" id="MobiDB-lite"/>
    </source>
</evidence>
<accession>A0A6S6VY65</accession>
<dbReference type="Pfam" id="PF00010">
    <property type="entry name" value="HLH"/>
    <property type="match status" value="1"/>
</dbReference>
<dbReference type="Proteomes" id="UP000472372">
    <property type="component" value="Chromosome 3"/>
</dbReference>
<feature type="compositionally biased region" description="Low complexity" evidence="2">
    <location>
        <begin position="140"/>
        <end position="153"/>
    </location>
</feature>
<dbReference type="EMBL" id="HG992979">
    <property type="protein sequence ID" value="CAE7026082.1"/>
    <property type="molecule type" value="Genomic_DNA"/>
</dbReference>
<dbReference type="InterPro" id="IPR052099">
    <property type="entry name" value="Regulatory_TF_Diverse"/>
</dbReference>
<proteinExistence type="predicted"/>
<dbReference type="SUPFAM" id="SSF47459">
    <property type="entry name" value="HLH, helix-loop-helix DNA-binding domain"/>
    <property type="match status" value="1"/>
</dbReference>
<dbReference type="SMART" id="SM00353">
    <property type="entry name" value="HLH"/>
    <property type="match status" value="1"/>
</dbReference>
<dbReference type="InterPro" id="IPR036638">
    <property type="entry name" value="HLH_DNA-bd_sf"/>
</dbReference>